<feature type="domain" description="CCA-adding enzyme C-terminal" evidence="12">
    <location>
        <begin position="295"/>
        <end position="435"/>
    </location>
</feature>
<keyword evidence="3" id="KW-0819">tRNA processing</keyword>
<sequence>MFLPVGVSGLLEALETAGFAAYAVGGCVRDSLLGRVPQDWDIATSARPEEVLARFPHAIPTGIAHGTVTVVWEGEPFEVTTFRAESAYTDHRHPDQVRFVPDLEADLARRDFTVNAMACRRDGQVIDRFGGREDLKNGIIRCVGDPGERFREDALRILRALRFAACYGFRLEEKTSAAVLESRELLCYVAAERIWAEFSRLLCGIDAGRVLREFPQVIFAILPELFPMEGFLQYNPHHDRDVWEHTCAAVEASSPELAVRLAMLLHDCGKPGCFTLDGEGTGHFYGHAQKSLELAGTVLRRLRVPRLLGERVLLLIHLHDRPVFPEERWVKRQLGRWGEEVFFQWLAVKEADTLAQALAFQPPRLANLREVEAAAQAVLREGQCFSLKQLAVTGCDLLQLGIPQGPQVGALLEQLVQAVIDGQVENQKETLLAYVAFLSTSTGEEPGKGGNPWPNM</sequence>
<dbReference type="Gene3D" id="1.10.3090.10">
    <property type="entry name" value="cca-adding enzyme, domain 2"/>
    <property type="match status" value="1"/>
</dbReference>
<evidence type="ECO:0000259" key="10">
    <source>
        <dbReference type="Pfam" id="PF01743"/>
    </source>
</evidence>
<reference evidence="13" key="1">
    <citation type="submission" date="2019-11" db="EMBL/GenBank/DDBJ databases">
        <authorList>
            <person name="Feng L."/>
        </authorList>
    </citation>
    <scope>NUCLEOTIDE SEQUENCE</scope>
    <source>
        <strain evidence="13">AundefinedLFYP135</strain>
    </source>
</reference>
<evidence type="ECO:0000256" key="8">
    <source>
        <dbReference type="ARBA" id="ARBA00022884"/>
    </source>
</evidence>
<dbReference type="InterPro" id="IPR032810">
    <property type="entry name" value="CCA-adding_enz_C"/>
</dbReference>
<dbReference type="EMBL" id="CACRSL010000003">
    <property type="protein sequence ID" value="VYS76608.1"/>
    <property type="molecule type" value="Genomic_DNA"/>
</dbReference>
<dbReference type="SUPFAM" id="SSF81301">
    <property type="entry name" value="Nucleotidyltransferase"/>
    <property type="match status" value="1"/>
</dbReference>
<dbReference type="Pfam" id="PF01743">
    <property type="entry name" value="PolyA_pol"/>
    <property type="match status" value="1"/>
</dbReference>
<dbReference type="GO" id="GO:0004810">
    <property type="term" value="F:CCA tRNA nucleotidyltransferase activity"/>
    <property type="evidence" value="ECO:0007669"/>
    <property type="project" value="UniProtKB-EC"/>
</dbReference>
<dbReference type="PANTHER" id="PTHR46173">
    <property type="entry name" value="CCA TRNA NUCLEOTIDYLTRANSFERASE 1, MITOCHONDRIAL"/>
    <property type="match status" value="1"/>
</dbReference>
<dbReference type="Gene3D" id="3.30.460.10">
    <property type="entry name" value="Beta Polymerase, domain 2"/>
    <property type="match status" value="1"/>
</dbReference>
<protein>
    <submittedName>
        <fullName evidence="13">CCA-adding enzyme</fullName>
        <ecNumber evidence="13">2.7.7.72</ecNumber>
    </submittedName>
</protein>
<keyword evidence="7" id="KW-0460">Magnesium</keyword>
<evidence type="ECO:0000256" key="1">
    <source>
        <dbReference type="ARBA" id="ARBA00001946"/>
    </source>
</evidence>
<dbReference type="InterPro" id="IPR002646">
    <property type="entry name" value="PolA_pol_head_dom"/>
</dbReference>
<comment type="cofactor">
    <cofactor evidence="1">
        <name>Mg(2+)</name>
        <dbReference type="ChEBI" id="CHEBI:18420"/>
    </cofactor>
</comment>
<dbReference type="InterPro" id="IPR032828">
    <property type="entry name" value="PolyA_RNA-bd"/>
</dbReference>
<name>A0A6N2R7R9_9FIRM</name>
<dbReference type="Pfam" id="PF13735">
    <property type="entry name" value="tRNA_NucTran2_2"/>
    <property type="match status" value="1"/>
</dbReference>
<keyword evidence="2 9" id="KW-0808">Transferase</keyword>
<organism evidence="13">
    <name type="scientific">uncultured Anaerotruncus sp</name>
    <dbReference type="NCBI Taxonomy" id="905011"/>
    <lineage>
        <taxon>Bacteria</taxon>
        <taxon>Bacillati</taxon>
        <taxon>Bacillota</taxon>
        <taxon>Clostridia</taxon>
        <taxon>Eubacteriales</taxon>
        <taxon>Oscillospiraceae</taxon>
        <taxon>Anaerotruncus</taxon>
        <taxon>environmental samples</taxon>
    </lineage>
</organism>
<dbReference type="Gene3D" id="1.10.246.80">
    <property type="match status" value="1"/>
</dbReference>
<dbReference type="GO" id="GO:0000049">
    <property type="term" value="F:tRNA binding"/>
    <property type="evidence" value="ECO:0007669"/>
    <property type="project" value="TreeGrafter"/>
</dbReference>
<evidence type="ECO:0000256" key="9">
    <source>
        <dbReference type="RuleBase" id="RU003953"/>
    </source>
</evidence>
<dbReference type="AlphaFoldDB" id="A0A6N2R7R9"/>
<proteinExistence type="inferred from homology"/>
<gene>
    <name evidence="13" type="primary">cca</name>
    <name evidence="13" type="ORF">AULFYP135_00269</name>
</gene>
<dbReference type="InterPro" id="IPR050264">
    <property type="entry name" value="Bact_CCA-adding_enz_type3_sf"/>
</dbReference>
<evidence type="ECO:0000313" key="13">
    <source>
        <dbReference type="EMBL" id="VYS76608.1"/>
    </source>
</evidence>
<keyword evidence="4 13" id="KW-0548">Nucleotidyltransferase</keyword>
<evidence type="ECO:0000259" key="11">
    <source>
        <dbReference type="Pfam" id="PF12627"/>
    </source>
</evidence>
<comment type="similarity">
    <text evidence="9">Belongs to the tRNA nucleotidyltransferase/poly(A) polymerase family.</text>
</comment>
<dbReference type="GO" id="GO:0008033">
    <property type="term" value="P:tRNA processing"/>
    <property type="evidence" value="ECO:0007669"/>
    <property type="project" value="UniProtKB-KW"/>
</dbReference>
<dbReference type="CDD" id="cd05398">
    <property type="entry name" value="NT_ClassII-CCAase"/>
    <property type="match status" value="1"/>
</dbReference>
<dbReference type="SUPFAM" id="SSF81891">
    <property type="entry name" value="Poly A polymerase C-terminal region-like"/>
    <property type="match status" value="1"/>
</dbReference>
<dbReference type="GO" id="GO:0000166">
    <property type="term" value="F:nucleotide binding"/>
    <property type="evidence" value="ECO:0007669"/>
    <property type="project" value="UniProtKB-KW"/>
</dbReference>
<dbReference type="EC" id="2.7.7.72" evidence="13"/>
<dbReference type="InterPro" id="IPR043519">
    <property type="entry name" value="NT_sf"/>
</dbReference>
<dbReference type="Pfam" id="PF12627">
    <property type="entry name" value="PolyA_pol_RNAbd"/>
    <property type="match status" value="1"/>
</dbReference>
<evidence type="ECO:0000256" key="3">
    <source>
        <dbReference type="ARBA" id="ARBA00022694"/>
    </source>
</evidence>
<evidence type="ECO:0000256" key="7">
    <source>
        <dbReference type="ARBA" id="ARBA00022842"/>
    </source>
</evidence>
<keyword evidence="5" id="KW-0479">Metal-binding</keyword>
<feature type="domain" description="Poly A polymerase head" evidence="10">
    <location>
        <begin position="21"/>
        <end position="141"/>
    </location>
</feature>
<dbReference type="PANTHER" id="PTHR46173:SF1">
    <property type="entry name" value="CCA TRNA NUCLEOTIDYLTRANSFERASE 1, MITOCHONDRIAL"/>
    <property type="match status" value="1"/>
</dbReference>
<evidence type="ECO:0000256" key="4">
    <source>
        <dbReference type="ARBA" id="ARBA00022695"/>
    </source>
</evidence>
<keyword evidence="8 9" id="KW-0694">RNA-binding</keyword>
<evidence type="ECO:0000256" key="5">
    <source>
        <dbReference type="ARBA" id="ARBA00022723"/>
    </source>
</evidence>
<accession>A0A6N2R7R9</accession>
<evidence type="ECO:0000256" key="6">
    <source>
        <dbReference type="ARBA" id="ARBA00022741"/>
    </source>
</evidence>
<feature type="domain" description="tRNA nucleotidyltransferase/poly(A) polymerase RNA and SrmB- binding" evidence="11">
    <location>
        <begin position="168"/>
        <end position="212"/>
    </location>
</feature>
<evidence type="ECO:0000259" key="12">
    <source>
        <dbReference type="Pfam" id="PF13735"/>
    </source>
</evidence>
<dbReference type="GO" id="GO:0046872">
    <property type="term" value="F:metal ion binding"/>
    <property type="evidence" value="ECO:0007669"/>
    <property type="project" value="UniProtKB-KW"/>
</dbReference>
<keyword evidence="6" id="KW-0547">Nucleotide-binding</keyword>
<evidence type="ECO:0000256" key="2">
    <source>
        <dbReference type="ARBA" id="ARBA00022679"/>
    </source>
</evidence>